<dbReference type="GO" id="GO:0006508">
    <property type="term" value="P:proteolysis"/>
    <property type="evidence" value="ECO:0007669"/>
    <property type="project" value="InterPro"/>
</dbReference>
<evidence type="ECO:0000313" key="3">
    <source>
        <dbReference type="Proteomes" id="UP000177659"/>
    </source>
</evidence>
<dbReference type="GO" id="GO:0016020">
    <property type="term" value="C:membrane"/>
    <property type="evidence" value="ECO:0007669"/>
    <property type="project" value="InterPro"/>
</dbReference>
<name>A0A1F6D0L6_9BACT</name>
<evidence type="ECO:0000313" key="2">
    <source>
        <dbReference type="EMBL" id="OGG54897.1"/>
    </source>
</evidence>
<gene>
    <name evidence="2" type="ORF">A3D62_00075</name>
</gene>
<dbReference type="AlphaFoldDB" id="A0A1F6D0L6"/>
<dbReference type="EMBL" id="MFLC01000028">
    <property type="protein sequence ID" value="OGG54897.1"/>
    <property type="molecule type" value="Genomic_DNA"/>
</dbReference>
<dbReference type="GO" id="GO:0005524">
    <property type="term" value="F:ATP binding"/>
    <property type="evidence" value="ECO:0007669"/>
    <property type="project" value="InterPro"/>
</dbReference>
<reference evidence="2 3" key="1">
    <citation type="journal article" date="2016" name="Nat. Commun.">
        <title>Thousands of microbial genomes shed light on interconnected biogeochemical processes in an aquifer system.</title>
        <authorList>
            <person name="Anantharaman K."/>
            <person name="Brown C.T."/>
            <person name="Hug L.A."/>
            <person name="Sharon I."/>
            <person name="Castelle C.J."/>
            <person name="Probst A.J."/>
            <person name="Thomas B.C."/>
            <person name="Singh A."/>
            <person name="Wilkins M.J."/>
            <person name="Karaoz U."/>
            <person name="Brodie E.L."/>
            <person name="Williams K.H."/>
            <person name="Hubbard S.S."/>
            <person name="Banfield J.F."/>
        </authorList>
    </citation>
    <scope>NUCLEOTIDE SEQUENCE [LARGE SCALE GENOMIC DNA]</scope>
</reference>
<comment type="caution">
    <text evidence="2">The sequence shown here is derived from an EMBL/GenBank/DDBJ whole genome shotgun (WGS) entry which is preliminary data.</text>
</comment>
<dbReference type="Proteomes" id="UP000177659">
    <property type="component" value="Unassembled WGS sequence"/>
</dbReference>
<feature type="domain" description="Peptidase C39" evidence="1">
    <location>
        <begin position="2"/>
        <end position="113"/>
    </location>
</feature>
<accession>A0A1F6D0L6</accession>
<dbReference type="InterPro" id="IPR005074">
    <property type="entry name" value="Peptidase_C39"/>
</dbReference>
<dbReference type="Pfam" id="PF03412">
    <property type="entry name" value="Peptidase_C39"/>
    <property type="match status" value="1"/>
</dbReference>
<dbReference type="Gene3D" id="3.90.70.10">
    <property type="entry name" value="Cysteine proteinases"/>
    <property type="match status" value="1"/>
</dbReference>
<protein>
    <recommendedName>
        <fullName evidence="1">Peptidase C39 domain-containing protein</fullName>
    </recommendedName>
</protein>
<organism evidence="2 3">
    <name type="scientific">Candidatus Kaiserbacteria bacterium RIFCSPHIGHO2_02_FULL_49_11</name>
    <dbReference type="NCBI Taxonomy" id="1798489"/>
    <lineage>
        <taxon>Bacteria</taxon>
        <taxon>Candidatus Kaiseribacteriota</taxon>
    </lineage>
</organism>
<proteinExistence type="predicted"/>
<evidence type="ECO:0000259" key="1">
    <source>
        <dbReference type="Pfam" id="PF03412"/>
    </source>
</evidence>
<sequence length="149" mass="17409">MAFEYFGECASEEELARLLLTDSEIGTRHNKLIDIAVKRGFYCYVNNESTIFEIQHFISRDLPVIVHFLQNDEDNEGHYALVVGVDDEHLVFNDPWSGNHLELRDSDFLPLWQDPQGIYKQWLMVVSRDDLKVGRQFLPKDAKLKTIEH</sequence>
<dbReference type="GO" id="GO:0008233">
    <property type="term" value="F:peptidase activity"/>
    <property type="evidence" value="ECO:0007669"/>
    <property type="project" value="InterPro"/>
</dbReference>